<dbReference type="SMART" id="SM00248">
    <property type="entry name" value="ANK"/>
    <property type="match status" value="8"/>
</dbReference>
<reference evidence="6 7" key="1">
    <citation type="journal article" date="2013" name="PLoS Genet.">
        <title>The genome and development-dependent transcriptomes of Pyronema confluens: a window into fungal evolution.</title>
        <authorList>
            <person name="Traeger S."/>
            <person name="Altegoer F."/>
            <person name="Freitag M."/>
            <person name="Gabaldon T."/>
            <person name="Kempken F."/>
            <person name="Kumar A."/>
            <person name="Marcet-Houben M."/>
            <person name="Poggeler S."/>
            <person name="Stajich J.E."/>
            <person name="Nowrousian M."/>
        </authorList>
    </citation>
    <scope>NUCLEOTIDE SEQUENCE [LARGE SCALE GENOMIC DNA]</scope>
    <source>
        <strain evidence="7">CBS 100304</strain>
        <tissue evidence="6">Vegetative mycelium</tissue>
    </source>
</reference>
<dbReference type="STRING" id="1076935.U4LTG9"/>
<dbReference type="InterPro" id="IPR056884">
    <property type="entry name" value="NPHP3-like_N"/>
</dbReference>
<dbReference type="InterPro" id="IPR027417">
    <property type="entry name" value="P-loop_NTPase"/>
</dbReference>
<dbReference type="PROSITE" id="PS50088">
    <property type="entry name" value="ANK_REPEAT"/>
    <property type="match status" value="6"/>
</dbReference>
<evidence type="ECO:0000256" key="1">
    <source>
        <dbReference type="ARBA" id="ARBA00022737"/>
    </source>
</evidence>
<dbReference type="InterPro" id="IPR031348">
    <property type="entry name" value="PigL_N"/>
</dbReference>
<feature type="domain" description="Nephrocystin 3-like N-terminal" evidence="5">
    <location>
        <begin position="254"/>
        <end position="430"/>
    </location>
</feature>
<feature type="repeat" description="ANK" evidence="2">
    <location>
        <begin position="796"/>
        <end position="824"/>
    </location>
</feature>
<dbReference type="SUPFAM" id="SSF48403">
    <property type="entry name" value="Ankyrin repeat"/>
    <property type="match status" value="1"/>
</dbReference>
<dbReference type="Pfam" id="PF00023">
    <property type="entry name" value="Ank"/>
    <property type="match status" value="1"/>
</dbReference>
<dbReference type="eggNOG" id="KOG4369">
    <property type="taxonomic scope" value="Eukaryota"/>
</dbReference>
<dbReference type="AlphaFoldDB" id="U4LTG9"/>
<keyword evidence="7" id="KW-1185">Reference proteome</keyword>
<organism evidence="6 7">
    <name type="scientific">Pyronema omphalodes (strain CBS 100304)</name>
    <name type="common">Pyronema confluens</name>
    <dbReference type="NCBI Taxonomy" id="1076935"/>
    <lineage>
        <taxon>Eukaryota</taxon>
        <taxon>Fungi</taxon>
        <taxon>Dikarya</taxon>
        <taxon>Ascomycota</taxon>
        <taxon>Pezizomycotina</taxon>
        <taxon>Pezizomycetes</taxon>
        <taxon>Pezizales</taxon>
        <taxon>Pyronemataceae</taxon>
        <taxon>Pyronema</taxon>
    </lineage>
</organism>
<dbReference type="EMBL" id="HF935907">
    <property type="protein sequence ID" value="CCX32835.1"/>
    <property type="molecule type" value="Genomic_DNA"/>
</dbReference>
<protein>
    <submittedName>
        <fullName evidence="6">Similar to Putative ankyrin repeat protein RF_0381 acc. no. Q4UMH6</fullName>
    </submittedName>
</protein>
<accession>U4LTG9</accession>
<feature type="repeat" description="ANK" evidence="2">
    <location>
        <begin position="857"/>
        <end position="881"/>
    </location>
</feature>
<evidence type="ECO:0000313" key="7">
    <source>
        <dbReference type="Proteomes" id="UP000018144"/>
    </source>
</evidence>
<dbReference type="Gene3D" id="3.40.50.300">
    <property type="entry name" value="P-loop containing nucleotide triphosphate hydrolases"/>
    <property type="match status" value="1"/>
</dbReference>
<keyword evidence="1" id="KW-0677">Repeat</keyword>
<dbReference type="PRINTS" id="PR01415">
    <property type="entry name" value="ANKYRIN"/>
</dbReference>
<feature type="repeat" description="ANK" evidence="2">
    <location>
        <begin position="828"/>
        <end position="855"/>
    </location>
</feature>
<evidence type="ECO:0000313" key="6">
    <source>
        <dbReference type="EMBL" id="CCX32835.1"/>
    </source>
</evidence>
<evidence type="ECO:0000259" key="5">
    <source>
        <dbReference type="Pfam" id="PF24883"/>
    </source>
</evidence>
<dbReference type="OMA" id="NRTPLYW"/>
<dbReference type="Pfam" id="PF17111">
    <property type="entry name" value="PigL_N"/>
    <property type="match status" value="1"/>
</dbReference>
<feature type="repeat" description="ANK" evidence="2">
    <location>
        <begin position="891"/>
        <end position="923"/>
    </location>
</feature>
<feature type="repeat" description="ANK" evidence="2">
    <location>
        <begin position="935"/>
        <end position="968"/>
    </location>
</feature>
<feature type="repeat" description="ANK" evidence="2">
    <location>
        <begin position="969"/>
        <end position="1001"/>
    </location>
</feature>
<dbReference type="Pfam" id="PF12796">
    <property type="entry name" value="Ank_2"/>
    <property type="match status" value="2"/>
</dbReference>
<dbReference type="Proteomes" id="UP000018144">
    <property type="component" value="Unassembled WGS sequence"/>
</dbReference>
<gene>
    <name evidence="6" type="ORF">PCON_13686</name>
</gene>
<dbReference type="InterPro" id="IPR054471">
    <property type="entry name" value="GPIID_WHD"/>
</dbReference>
<keyword evidence="2" id="KW-0040">ANK repeat</keyword>
<feature type="domain" description="GPI inositol-deacylase winged helix" evidence="4">
    <location>
        <begin position="546"/>
        <end position="621"/>
    </location>
</feature>
<dbReference type="SUPFAM" id="SSF52540">
    <property type="entry name" value="P-loop containing nucleoside triphosphate hydrolases"/>
    <property type="match status" value="1"/>
</dbReference>
<dbReference type="InterPro" id="IPR002110">
    <property type="entry name" value="Ankyrin_rpt"/>
</dbReference>
<feature type="domain" description="Azaphilone pigments biosynthesis cluster protein L N-terminal" evidence="3">
    <location>
        <begin position="1"/>
        <end position="141"/>
    </location>
</feature>
<evidence type="ECO:0000256" key="2">
    <source>
        <dbReference type="PROSITE-ProRule" id="PRU00023"/>
    </source>
</evidence>
<dbReference type="OrthoDB" id="1577640at2759"/>
<proteinExistence type="predicted"/>
<name>U4LTG9_PYROM</name>
<dbReference type="PANTHER" id="PTHR10039">
    <property type="entry name" value="AMELOGENIN"/>
    <property type="match status" value="1"/>
</dbReference>
<evidence type="ECO:0000259" key="4">
    <source>
        <dbReference type="Pfam" id="PF22939"/>
    </source>
</evidence>
<dbReference type="PANTHER" id="PTHR10039:SF16">
    <property type="entry name" value="GPI INOSITOL-DEACYLASE"/>
    <property type="match status" value="1"/>
</dbReference>
<dbReference type="Pfam" id="PF22939">
    <property type="entry name" value="WHD_GPIID"/>
    <property type="match status" value="1"/>
</dbReference>
<sequence>MDPFTISTGVTGFLSLALEISKIIAAYINDVKSAPDDAHNLLEEVKSLCHVLNQLVEFLEKDAKDRRNFQPTSALCLVINACRQQIEDLYKKLKKFQVSIDGGAGRVSGFVERLKWPLKKEDYQNTITTLHRFVQTFQFSLQISNCEILSKSASDVVSTLEQNQDKLRTISVLSDQVQISMDEVINAYNKQLVVLDHVIAAVLASSETQNKILSSVEVLHRKTDAREFEELLRWISPLEPQIRHQDIRSKRLENTGNWFLETEQFLKWRDGDGSDGTNIFGCYGIPGAGKTIMSSLVIDHLSSKLSDKNTCIAYVYCDYRDKENQTTANMLGALLKNAMVSLEAVPDAFLEILSQQRKKREPLELNDAFNALSQILQSFDTAYLCLDALDEATEDHRRRLINSLQQLVTSRNSDSVANRSTPIKLFFTGRPQIEDYINAHPAIKPMGPLSIRLEARTHDIVKFIEHKIMMDTKVKMGEGFKAQIVADITAASQGMFLLPALQIEAVLDKTTMRKRREALKEMPRALYDAFGVTIERIQNQKPEVAQQAMDILKWVFLAKEPLTVEELQHALAVEPQDKDLDWENFIHEELLLECCLGLVIIDESTRTIRLVHKSLQDYLKTQYDEGRLFQEAHYEITRICLTYMSFYGFDSEIQTLKTYKSPVLRLDLGHNYDRFFEKYVLIKYATIYWSYHAVTAKSQSHAVDEMVLNLLQDKYEKCLVFQALLKFHFDLDSDMECKVHWYGWCREELQSHMLRRSTGQDLKSDILYVLVLSGLEEALRRFIKSSDVDVNISHWSERTLLSFAAQWGRTEVLKLLLDLGAEVDPMLLVHACESGHLEAAKVLLDRGANVNSQHGVHFYSPLEFAAEKGHMEIVKLLLDQNNVNVDIKNSLSQTPLIAAVQNAHTDVLKLLLDRGADANLKDSDMRTPYSSYSAQGKTPLHYAVQWNSNKDILELLLEYGAVVDSKDKYGETPLFCSIMRQQLALAEFLLERGADINSKNNGGWTVLMQLIHSQSLGAVDSFKIVNWILAQPNVDINWRAPNGWTALS</sequence>
<dbReference type="Pfam" id="PF24883">
    <property type="entry name" value="NPHP3_N"/>
    <property type="match status" value="1"/>
</dbReference>
<evidence type="ECO:0000259" key="3">
    <source>
        <dbReference type="Pfam" id="PF17111"/>
    </source>
</evidence>
<dbReference type="PROSITE" id="PS50297">
    <property type="entry name" value="ANK_REP_REGION"/>
    <property type="match status" value="5"/>
</dbReference>
<dbReference type="InterPro" id="IPR036770">
    <property type="entry name" value="Ankyrin_rpt-contain_sf"/>
</dbReference>
<dbReference type="Gene3D" id="1.25.40.20">
    <property type="entry name" value="Ankyrin repeat-containing domain"/>
    <property type="match status" value="3"/>
</dbReference>